<evidence type="ECO:0000259" key="2">
    <source>
        <dbReference type="PROSITE" id="PS50086"/>
    </source>
</evidence>
<sequence length="808" mass="88887">MSRPLVFPLSISELKAWRDVASRGGLGTGLAKRDHIAFNTQELMFLQGDPIILLEPLPFHQDETCIPTRYLAFCEGVVGYVSLADVELDCPLTCLKSVSSAEPPLVTHKSLRPSASAQWPQSDLLKSKSPLPSTTSTPLRTTEREPQRIIHSCHGGGDDEPEPVEVCFAERKKVVRPVHLALEQAQPPGTDSQAQSSFDPPRLRTLSDSLQVTTYSSSSSSSTTTTTNTPSFTSSSLNLSESNCLHQPRSLSYNPTLVSPLPGRRDRSSSLANIQNPMSRLTDLPPSPPKSHKLPLTRTLNLTSSPPTASSFNPENMMNVPEAASPSKTGTPEIQQPITTTILLKPSTADQKQKQMSGVSSKLQHPKLEKMASTTSSKLEKLAASASSKQRSRPPLIISSPKLTLHTNPRMENTTGIPATPHSAFVHPLDVFVVGATVMPMPGPVSPADYQAEQITVKGGSAFELVKPHLLRLDRSDDSGAIVEKGRARLGSGSAGLDEDKRRPGIMERDDHEWYRTRENRWLGLMASATPDKQAKRVRKWMRMGVPQSLRGKVWAYVLGASELSVPGRFEFLMNHERQGFSAVYAAIEADLAAGCISVGEHVLFGDGHAMMVSNLRSLLRAFVHYSSSDLEPGLVSYSTALGTVAGFLLVHSPLEEAFWNLVALVKRRAPSFWAPDGLRSSGIVFEVFDLLLEELDPTLSGYLADHRLNAQIYLPSHFFQLFIKTLPWPTLLRVMDLFISEGEEILHRVGLAMLIAKRSRILKTSSREDIEKILENPEEIGFGEIMGLEKVSKSFERQRRKVEKAKL</sequence>
<reference evidence="3" key="1">
    <citation type="submission" date="2013-11" db="EMBL/GenBank/DDBJ databases">
        <title>Genome sequence of the fusiform rust pathogen reveals effectors for host alternation and coevolution with pine.</title>
        <authorList>
            <consortium name="DOE Joint Genome Institute"/>
            <person name="Smith K."/>
            <person name="Pendleton A."/>
            <person name="Kubisiak T."/>
            <person name="Anderson C."/>
            <person name="Salamov A."/>
            <person name="Aerts A."/>
            <person name="Riley R."/>
            <person name="Clum A."/>
            <person name="Lindquist E."/>
            <person name="Ence D."/>
            <person name="Campbell M."/>
            <person name="Kronenberg Z."/>
            <person name="Feau N."/>
            <person name="Dhillon B."/>
            <person name="Hamelin R."/>
            <person name="Burleigh J."/>
            <person name="Smith J."/>
            <person name="Yandell M."/>
            <person name="Nelson C."/>
            <person name="Grigoriev I."/>
            <person name="Davis J."/>
        </authorList>
    </citation>
    <scope>NUCLEOTIDE SEQUENCE</scope>
    <source>
        <strain evidence="3">G11</strain>
    </source>
</reference>
<dbReference type="PROSITE" id="PS50086">
    <property type="entry name" value="TBC_RABGAP"/>
    <property type="match status" value="1"/>
</dbReference>
<dbReference type="Proteomes" id="UP000886653">
    <property type="component" value="Unassembled WGS sequence"/>
</dbReference>
<dbReference type="PANTHER" id="PTHR47219:SF9">
    <property type="entry name" value="GTPASE ACTIVATING PROTEIN AND CENTROSOME-ASSOCIATED, ISOFORM B"/>
    <property type="match status" value="1"/>
</dbReference>
<keyword evidence="4" id="KW-1185">Reference proteome</keyword>
<feature type="compositionally biased region" description="Polar residues" evidence="1">
    <location>
        <begin position="187"/>
        <end position="198"/>
    </location>
</feature>
<dbReference type="GO" id="GO:0031267">
    <property type="term" value="F:small GTPase binding"/>
    <property type="evidence" value="ECO:0007669"/>
    <property type="project" value="TreeGrafter"/>
</dbReference>
<evidence type="ECO:0000256" key="1">
    <source>
        <dbReference type="SAM" id="MobiDB-lite"/>
    </source>
</evidence>
<dbReference type="InterPro" id="IPR050302">
    <property type="entry name" value="Rab_GAP_TBC_domain"/>
</dbReference>
<feature type="compositionally biased region" description="Polar residues" evidence="1">
    <location>
        <begin position="298"/>
        <end position="316"/>
    </location>
</feature>
<dbReference type="EMBL" id="MU167234">
    <property type="protein sequence ID" value="KAG0148685.1"/>
    <property type="molecule type" value="Genomic_DNA"/>
</dbReference>
<feature type="compositionally biased region" description="Polar residues" evidence="1">
    <location>
        <begin position="348"/>
        <end position="363"/>
    </location>
</feature>
<feature type="region of interest" description="Disordered" evidence="1">
    <location>
        <begin position="112"/>
        <end position="162"/>
    </location>
</feature>
<organism evidence="3 4">
    <name type="scientific">Cronartium quercuum f. sp. fusiforme G11</name>
    <dbReference type="NCBI Taxonomy" id="708437"/>
    <lineage>
        <taxon>Eukaryota</taxon>
        <taxon>Fungi</taxon>
        <taxon>Dikarya</taxon>
        <taxon>Basidiomycota</taxon>
        <taxon>Pucciniomycotina</taxon>
        <taxon>Pucciniomycetes</taxon>
        <taxon>Pucciniales</taxon>
        <taxon>Coleosporiaceae</taxon>
        <taxon>Cronartium</taxon>
    </lineage>
</organism>
<dbReference type="Pfam" id="PF00566">
    <property type="entry name" value="RabGAP-TBC"/>
    <property type="match status" value="1"/>
</dbReference>
<comment type="caution">
    <text evidence="3">The sequence shown here is derived from an EMBL/GenBank/DDBJ whole genome shotgun (WGS) entry which is preliminary data.</text>
</comment>
<dbReference type="InterPro" id="IPR035969">
    <property type="entry name" value="Rab-GAP_TBC_sf"/>
</dbReference>
<name>A0A9P6NSF5_9BASI</name>
<feature type="region of interest" description="Disordered" evidence="1">
    <location>
        <begin position="183"/>
        <end position="333"/>
    </location>
</feature>
<dbReference type="Gene3D" id="1.10.472.80">
    <property type="entry name" value="Ypt/Rab-GAP domain of gyp1p, domain 3"/>
    <property type="match status" value="1"/>
</dbReference>
<dbReference type="GO" id="GO:0005096">
    <property type="term" value="F:GTPase activator activity"/>
    <property type="evidence" value="ECO:0007669"/>
    <property type="project" value="TreeGrafter"/>
</dbReference>
<dbReference type="SUPFAM" id="SSF47923">
    <property type="entry name" value="Ypt/Rab-GAP domain of gyp1p"/>
    <property type="match status" value="2"/>
</dbReference>
<feature type="domain" description="Rab-GAP TBC" evidence="2">
    <location>
        <begin position="545"/>
        <end position="743"/>
    </location>
</feature>
<evidence type="ECO:0000313" key="4">
    <source>
        <dbReference type="Proteomes" id="UP000886653"/>
    </source>
</evidence>
<evidence type="ECO:0000313" key="3">
    <source>
        <dbReference type="EMBL" id="KAG0148685.1"/>
    </source>
</evidence>
<accession>A0A9P6NSF5</accession>
<proteinExistence type="predicted"/>
<protein>
    <recommendedName>
        <fullName evidence="2">Rab-GAP TBC domain-containing protein</fullName>
    </recommendedName>
</protein>
<dbReference type="PANTHER" id="PTHR47219">
    <property type="entry name" value="RAB GTPASE-ACTIVATING PROTEIN 1-LIKE"/>
    <property type="match status" value="1"/>
</dbReference>
<dbReference type="InterPro" id="IPR000195">
    <property type="entry name" value="Rab-GAP-TBC_dom"/>
</dbReference>
<dbReference type="AlphaFoldDB" id="A0A9P6NSF5"/>
<feature type="compositionally biased region" description="Polar residues" evidence="1">
    <location>
        <begin position="269"/>
        <end position="279"/>
    </location>
</feature>
<gene>
    <name evidence="3" type="ORF">CROQUDRAFT_654516</name>
</gene>
<feature type="region of interest" description="Disordered" evidence="1">
    <location>
        <begin position="347"/>
        <end position="394"/>
    </location>
</feature>
<feature type="compositionally biased region" description="Low complexity" evidence="1">
    <location>
        <begin position="207"/>
        <end position="243"/>
    </location>
</feature>
<dbReference type="SMART" id="SM00164">
    <property type="entry name" value="TBC"/>
    <property type="match status" value="1"/>
</dbReference>
<feature type="compositionally biased region" description="Low complexity" evidence="1">
    <location>
        <begin position="127"/>
        <end position="140"/>
    </location>
</feature>
<dbReference type="OrthoDB" id="159449at2759"/>